<proteinExistence type="predicted"/>
<dbReference type="AlphaFoldDB" id="A0A1C6RTG8"/>
<evidence type="ECO:0000313" key="3">
    <source>
        <dbReference type="Proteomes" id="UP000198959"/>
    </source>
</evidence>
<keyword evidence="3" id="KW-1185">Reference proteome</keyword>
<dbReference type="SUPFAM" id="SSF53335">
    <property type="entry name" value="S-adenosyl-L-methionine-dependent methyltransferases"/>
    <property type="match status" value="1"/>
</dbReference>
<organism evidence="2 3">
    <name type="scientific">Micromonospora pallida</name>
    <dbReference type="NCBI Taxonomy" id="145854"/>
    <lineage>
        <taxon>Bacteria</taxon>
        <taxon>Bacillati</taxon>
        <taxon>Actinomycetota</taxon>
        <taxon>Actinomycetes</taxon>
        <taxon>Micromonosporales</taxon>
        <taxon>Micromonosporaceae</taxon>
        <taxon>Micromonospora</taxon>
    </lineage>
</organism>
<dbReference type="Proteomes" id="UP000198959">
    <property type="component" value="Unassembled WGS sequence"/>
</dbReference>
<protein>
    <submittedName>
        <fullName evidence="2">Uncharacterized protein</fullName>
    </submittedName>
</protein>
<dbReference type="OrthoDB" id="3352107at2"/>
<feature type="region of interest" description="Disordered" evidence="1">
    <location>
        <begin position="92"/>
        <end position="174"/>
    </location>
</feature>
<dbReference type="EMBL" id="FMHW01000002">
    <property type="protein sequence ID" value="SCL20506.1"/>
    <property type="molecule type" value="Genomic_DNA"/>
</dbReference>
<accession>A0A1C6RTG8</accession>
<evidence type="ECO:0000256" key="1">
    <source>
        <dbReference type="SAM" id="MobiDB-lite"/>
    </source>
</evidence>
<dbReference type="STRING" id="145854.GA0074692_0886"/>
<dbReference type="RefSeq" id="WP_091639591.1">
    <property type="nucleotide sequence ID" value="NZ_FMHW01000002.1"/>
</dbReference>
<gene>
    <name evidence="2" type="ORF">GA0074692_0886</name>
</gene>
<name>A0A1C6RTG8_9ACTN</name>
<dbReference type="InterPro" id="IPR029063">
    <property type="entry name" value="SAM-dependent_MTases_sf"/>
</dbReference>
<feature type="compositionally biased region" description="Acidic residues" evidence="1">
    <location>
        <begin position="111"/>
        <end position="139"/>
    </location>
</feature>
<feature type="region of interest" description="Disordered" evidence="1">
    <location>
        <begin position="1"/>
        <end position="22"/>
    </location>
</feature>
<sequence>MNEHSTPQPAHQGGTPHIPSMDLVAGEPPVPITVWRTARSGDDQSTSISHRLAYRLVAAYSRSGEAVVDLTDTHVLDTACLRGRRRHHPAWFTGASAPFVGPQTPQHLSEPDDGPDSDGPDSDGPDSDGPDSDGPDSDGPDVRAWFGDDLTDPDPDWVAGDEPSGVPGDGDDLQGRTSLVVATWPLDASSDAANHARLAWLLAACGRLLRPGGCLVLVVGVPAGAVATPEDFTPVVDAAAGSGLGYLQHIVAVAADTDGDRFTYHATDEELLSLARTTSAEQFVLHVKVHADLLVFTSRQGGDRRA</sequence>
<evidence type="ECO:0000313" key="2">
    <source>
        <dbReference type="EMBL" id="SCL20506.1"/>
    </source>
</evidence>
<reference evidence="3" key="1">
    <citation type="submission" date="2016-06" db="EMBL/GenBank/DDBJ databases">
        <authorList>
            <person name="Varghese N."/>
            <person name="Submissions Spin"/>
        </authorList>
    </citation>
    <scope>NUCLEOTIDE SEQUENCE [LARGE SCALE GENOMIC DNA]</scope>
    <source>
        <strain evidence="3">DSM 43817</strain>
    </source>
</reference>